<sequence length="554" mass="62342">MEDFEILIKGPDRFKPHVQREYDEFDIVLTPHTPDSRGPYKHEERMATDTLFDEPKHQEPGAPHSLCVPVAASAGIRYTQKRINRLEAEQELANADDHCWMAWRPTDGGQYATQTDLGMVAASGKTARTICSHVRSWCAEKRCHTDAEVRRFRDCMMLQIFAIDSSATVYVGPENVRPVRQTCYTMRGNAENIITRPFTEKWARTMSEKYAVRAKQRLHCRVSVATENAVRALLLEVFQIMYVYLPSDHRYRRGEFERTIKGRLLHVSRDMVRSGGCVAERVHNMLAGIVGCRAVKGGPDSYTAASTSRWILSTPLFEYARHADGDDDAMLRYVALHLLLSCTPGAGFQDTVIPLAQCLNDPHRQERRTETLGQLCDATLGEWMRVNPHCPQYGSPASQGMVGNLRLLLSRLEAGDTFFAFKGATIAPIRNLGVTHALYGGICGGHKEILTCLVPYRAPRKCFLCLVLCNAEIEDNGIDEVVRTRVRGVEDSCIGRCVVRLNSEGVRVRTSGDLRTVVEQYAWCYTSGTCVIVKPRSATREGADFMTKVLRFRD</sequence>
<gene>
    <name evidence="7" type="primary">VP2</name>
</gene>
<reference evidence="7" key="1">
    <citation type="journal article" date="2019" name="Ticks Tick Borne Dis.">
        <title>Genetic diversity of Kemerovo virus and phylogenetic relationships within the Great Island virus genetic group.</title>
        <authorList>
            <person name="Safonova M.V."/>
            <person name="Gmyl A.P."/>
            <person name="Lukashev A.N."/>
            <person name="Speranskaya A.S."/>
            <person name="Neverov A.D."/>
            <person name="Fedonin G.G."/>
            <person name="Pimkina E.V."/>
            <person name="Matsvay A.D."/>
            <person name="Khafizov K.F."/>
            <person name="Karganova G.G."/>
            <person name="Kozlovskaya L.I."/>
            <person name="Valdokhina A.V."/>
            <person name="Bulanenko V.P."/>
            <person name="Dedkov V.G."/>
        </authorList>
    </citation>
    <scope>NUCLEOTIDE SEQUENCE</scope>
    <source>
        <strain evidence="7">61</strain>
    </source>
</reference>
<keyword evidence="4" id="KW-0167">Capsid protein</keyword>
<organism evidence="7">
    <name type="scientific">Kemerovo virus</name>
    <dbReference type="NCBI Taxonomy" id="40064"/>
    <lineage>
        <taxon>Viruses</taxon>
        <taxon>Riboviria</taxon>
        <taxon>Orthornavirae</taxon>
        <taxon>Duplornaviricota</taxon>
        <taxon>Resentoviricetes</taxon>
        <taxon>Reovirales</taxon>
        <taxon>Sedoreoviridae</taxon>
        <taxon>Orbivirus</taxon>
        <taxon>Orbivirus magninsulae</taxon>
        <taxon>Great Island virus</taxon>
    </lineage>
</organism>
<comment type="similarity">
    <text evidence="2">Belongs to the orbivirus VP2 family.</text>
</comment>
<dbReference type="EMBL" id="MF939489">
    <property type="protein sequence ID" value="AYM94231.1"/>
    <property type="molecule type" value="Genomic_RNA"/>
</dbReference>
<comment type="subcellular location">
    <subcellularLocation>
        <location evidence="1">Virion</location>
    </subcellularLocation>
</comment>
<dbReference type="GO" id="GO:0005198">
    <property type="term" value="F:structural molecule activity"/>
    <property type="evidence" value="ECO:0007669"/>
    <property type="project" value="InterPro"/>
</dbReference>
<evidence type="ECO:0000256" key="4">
    <source>
        <dbReference type="ARBA" id="ARBA00022561"/>
    </source>
</evidence>
<keyword evidence="5" id="KW-0946">Virion</keyword>
<evidence type="ECO:0000256" key="3">
    <source>
        <dbReference type="ARBA" id="ARBA00015347"/>
    </source>
</evidence>
<name>A0A5S9BE62_9REOV</name>
<evidence type="ECO:0000313" key="7">
    <source>
        <dbReference type="EMBL" id="AYM94231.1"/>
    </source>
</evidence>
<evidence type="ECO:0000256" key="2">
    <source>
        <dbReference type="ARBA" id="ARBA00008722"/>
    </source>
</evidence>
<evidence type="ECO:0000256" key="1">
    <source>
        <dbReference type="ARBA" id="ARBA00004328"/>
    </source>
</evidence>
<protein>
    <recommendedName>
        <fullName evidence="3">Outer capsid protein VP2</fullName>
    </recommendedName>
</protein>
<proteinExistence type="inferred from homology"/>
<evidence type="ECO:0000256" key="6">
    <source>
        <dbReference type="ARBA" id="ARBA00022996"/>
    </source>
</evidence>
<dbReference type="Pfam" id="PF00898">
    <property type="entry name" value="Orbi_VP2"/>
    <property type="match status" value="1"/>
</dbReference>
<evidence type="ECO:0000256" key="5">
    <source>
        <dbReference type="ARBA" id="ARBA00022844"/>
    </source>
</evidence>
<dbReference type="GO" id="GO:0039625">
    <property type="term" value="C:viral inner capsid"/>
    <property type="evidence" value="ECO:0007669"/>
    <property type="project" value="UniProtKB-KW"/>
</dbReference>
<accession>A0A5S9BE62</accession>
<dbReference type="InterPro" id="IPR001742">
    <property type="entry name" value="Capsid_VP2_Orbivir"/>
</dbReference>
<keyword evidence="6" id="KW-1153">Inner capsid protein</keyword>